<evidence type="ECO:0000313" key="11">
    <source>
        <dbReference type="Proteomes" id="UP000624279"/>
    </source>
</evidence>
<name>A0ABR6Y7Y9_9BURK</name>
<gene>
    <name evidence="10" type="ORF">H8K55_03800</name>
</gene>
<dbReference type="SMART" id="SM00448">
    <property type="entry name" value="REC"/>
    <property type="match status" value="1"/>
</dbReference>
<dbReference type="InterPro" id="IPR000700">
    <property type="entry name" value="PAS-assoc_C"/>
</dbReference>
<dbReference type="PANTHER" id="PTHR43547">
    <property type="entry name" value="TWO-COMPONENT HISTIDINE KINASE"/>
    <property type="match status" value="1"/>
</dbReference>
<dbReference type="InterPro" id="IPR035965">
    <property type="entry name" value="PAS-like_dom_sf"/>
</dbReference>
<dbReference type="InterPro" id="IPR004358">
    <property type="entry name" value="Sig_transdc_His_kin-like_C"/>
</dbReference>
<keyword evidence="11" id="KW-1185">Reference proteome</keyword>
<protein>
    <recommendedName>
        <fullName evidence="2">histidine kinase</fullName>
        <ecNumber evidence="2">2.7.13.3</ecNumber>
    </recommendedName>
</protein>
<dbReference type="InterPro" id="IPR011006">
    <property type="entry name" value="CheY-like_superfamily"/>
</dbReference>
<dbReference type="SMART" id="SM00091">
    <property type="entry name" value="PAS"/>
    <property type="match status" value="1"/>
</dbReference>
<evidence type="ECO:0000259" key="7">
    <source>
        <dbReference type="PROSITE" id="PS50110"/>
    </source>
</evidence>
<keyword evidence="5" id="KW-0175">Coiled coil</keyword>
<dbReference type="RefSeq" id="WP_186940708.1">
    <property type="nucleotide sequence ID" value="NZ_JACOGA010000003.1"/>
</dbReference>
<dbReference type="SUPFAM" id="SSF55785">
    <property type="entry name" value="PYP-like sensor domain (PAS domain)"/>
    <property type="match status" value="1"/>
</dbReference>
<dbReference type="InterPro" id="IPR003594">
    <property type="entry name" value="HATPase_dom"/>
</dbReference>
<evidence type="ECO:0000256" key="4">
    <source>
        <dbReference type="PROSITE-ProRule" id="PRU00169"/>
    </source>
</evidence>
<dbReference type="Proteomes" id="UP000624279">
    <property type="component" value="Unassembled WGS sequence"/>
</dbReference>
<proteinExistence type="predicted"/>
<dbReference type="PROSITE" id="PS50112">
    <property type="entry name" value="PAS"/>
    <property type="match status" value="1"/>
</dbReference>
<evidence type="ECO:0000256" key="1">
    <source>
        <dbReference type="ARBA" id="ARBA00000085"/>
    </source>
</evidence>
<dbReference type="CDD" id="cd00130">
    <property type="entry name" value="PAS"/>
    <property type="match status" value="1"/>
</dbReference>
<dbReference type="PROSITE" id="PS50109">
    <property type="entry name" value="HIS_KIN"/>
    <property type="match status" value="1"/>
</dbReference>
<evidence type="ECO:0000259" key="6">
    <source>
        <dbReference type="PROSITE" id="PS50109"/>
    </source>
</evidence>
<dbReference type="CDD" id="cd00082">
    <property type="entry name" value="HisKA"/>
    <property type="match status" value="1"/>
</dbReference>
<dbReference type="Pfam" id="PF02518">
    <property type="entry name" value="HATPase_c"/>
    <property type="match status" value="1"/>
</dbReference>
<dbReference type="InterPro" id="IPR001789">
    <property type="entry name" value="Sig_transdc_resp-reg_receiver"/>
</dbReference>
<comment type="catalytic activity">
    <reaction evidence="1">
        <text>ATP + protein L-histidine = ADP + protein N-phospho-L-histidine.</text>
        <dbReference type="EC" id="2.7.13.3"/>
    </reaction>
</comment>
<dbReference type="SMART" id="SM00387">
    <property type="entry name" value="HATPase_c"/>
    <property type="match status" value="1"/>
</dbReference>
<dbReference type="PROSITE" id="PS50113">
    <property type="entry name" value="PAC"/>
    <property type="match status" value="1"/>
</dbReference>
<dbReference type="Gene3D" id="3.30.565.10">
    <property type="entry name" value="Histidine kinase-like ATPase, C-terminal domain"/>
    <property type="match status" value="1"/>
</dbReference>
<feature type="domain" description="Response regulatory" evidence="7">
    <location>
        <begin position="6"/>
        <end position="124"/>
    </location>
</feature>
<accession>A0ABR6Y7Y9</accession>
<evidence type="ECO:0000313" key="10">
    <source>
        <dbReference type="EMBL" id="MBC3872700.1"/>
    </source>
</evidence>
<evidence type="ECO:0000259" key="9">
    <source>
        <dbReference type="PROSITE" id="PS50113"/>
    </source>
</evidence>
<reference evidence="10 11" key="1">
    <citation type="submission" date="2020-08" db="EMBL/GenBank/DDBJ databases">
        <title>Novel species isolated from subtropical streams in China.</title>
        <authorList>
            <person name="Lu H."/>
        </authorList>
    </citation>
    <scope>NUCLEOTIDE SEQUENCE [LARGE SCALE GENOMIC DNA]</scope>
    <source>
        <strain evidence="10 11">LX15W</strain>
    </source>
</reference>
<feature type="domain" description="Histidine kinase" evidence="6">
    <location>
        <begin position="346"/>
        <end position="578"/>
    </location>
</feature>
<dbReference type="InterPro" id="IPR001610">
    <property type="entry name" value="PAC"/>
</dbReference>
<dbReference type="InterPro" id="IPR003661">
    <property type="entry name" value="HisK_dim/P_dom"/>
</dbReference>
<dbReference type="SUPFAM" id="SSF52172">
    <property type="entry name" value="CheY-like"/>
    <property type="match status" value="1"/>
</dbReference>
<sequence>MSEKFLILTVDDNPNNLFVLNALLSGLPNVELVEAASGEAALSICVTRDVHLILLDVQMPVMDGYETAQHLQMIEKTRNIPIVFITAVFKNEAFIQRGYAVGAVDYLTKPIDDCMLLNRVRHYQHLRKRELELKEKTISLEKTTKLLEQAQSLLVGKVRKSTADLQTLLDAALEFTIVSTDTAGNITTFNHGAELMLGYKANEVLGKSPTIWHLEEEVAAHAIDLSEFLCRPIEGFETFVAVARLNGSSVSNWTFVRKDGTRFLVSLVVSLVLDENGEHVGFLGIARDISAQVEAESNLLKLNQQLDQRVKERTEQLQNALDHLQQTQNKLVESEKLAALGVIVAAVAHELNTPIGNCITAVSTQADLSLAFEEKLDSKAPLRRSELSGFVTSTRLAIEIIERGLRRASELVNGFKQIAALHSGLEKHQFNLSNTLHHILADIKAHVESNGYQIELDVPASIHMHSYPDALGQIIRILISNSTVHGYEGKAQGLIQIKAEIKNEQVELVYRDFGKGLSEEVRKHIFDPFFTTRLGQGTNGLGMTTCYNLVTGPLQGIIDLDSSEGKGVCFTLLLPVDAHCESGSGVTS</sequence>
<feature type="modified residue" description="4-aspartylphosphate" evidence="4">
    <location>
        <position position="56"/>
    </location>
</feature>
<dbReference type="InterPro" id="IPR005467">
    <property type="entry name" value="His_kinase_dom"/>
</dbReference>
<feature type="domain" description="PAS" evidence="8">
    <location>
        <begin position="161"/>
        <end position="208"/>
    </location>
</feature>
<dbReference type="EMBL" id="JACOGA010000003">
    <property type="protein sequence ID" value="MBC3872700.1"/>
    <property type="molecule type" value="Genomic_DNA"/>
</dbReference>
<organism evidence="10 11">
    <name type="scientific">Undibacterium flavidum</name>
    <dbReference type="NCBI Taxonomy" id="2762297"/>
    <lineage>
        <taxon>Bacteria</taxon>
        <taxon>Pseudomonadati</taxon>
        <taxon>Pseudomonadota</taxon>
        <taxon>Betaproteobacteria</taxon>
        <taxon>Burkholderiales</taxon>
        <taxon>Oxalobacteraceae</taxon>
        <taxon>Undibacterium</taxon>
    </lineage>
</organism>
<dbReference type="PANTHER" id="PTHR43547:SF2">
    <property type="entry name" value="HYBRID SIGNAL TRANSDUCTION HISTIDINE KINASE C"/>
    <property type="match status" value="1"/>
</dbReference>
<evidence type="ECO:0000256" key="5">
    <source>
        <dbReference type="SAM" id="Coils"/>
    </source>
</evidence>
<dbReference type="Pfam" id="PF13426">
    <property type="entry name" value="PAS_9"/>
    <property type="match status" value="1"/>
</dbReference>
<evidence type="ECO:0000256" key="2">
    <source>
        <dbReference type="ARBA" id="ARBA00012438"/>
    </source>
</evidence>
<dbReference type="InterPro" id="IPR036890">
    <property type="entry name" value="HATPase_C_sf"/>
</dbReference>
<dbReference type="Gene3D" id="3.40.50.2300">
    <property type="match status" value="1"/>
</dbReference>
<feature type="domain" description="PAC" evidence="9">
    <location>
        <begin position="249"/>
        <end position="301"/>
    </location>
</feature>
<dbReference type="Gene3D" id="3.30.450.20">
    <property type="entry name" value="PAS domain"/>
    <property type="match status" value="1"/>
</dbReference>
<dbReference type="SMART" id="SM00388">
    <property type="entry name" value="HisKA"/>
    <property type="match status" value="1"/>
</dbReference>
<dbReference type="SUPFAM" id="SSF55874">
    <property type="entry name" value="ATPase domain of HSP90 chaperone/DNA topoisomerase II/histidine kinase"/>
    <property type="match status" value="1"/>
</dbReference>
<dbReference type="Gene3D" id="1.10.287.130">
    <property type="match status" value="1"/>
</dbReference>
<evidence type="ECO:0000256" key="3">
    <source>
        <dbReference type="ARBA" id="ARBA00022553"/>
    </source>
</evidence>
<dbReference type="NCBIfam" id="TIGR00229">
    <property type="entry name" value="sensory_box"/>
    <property type="match status" value="1"/>
</dbReference>
<dbReference type="EC" id="2.7.13.3" evidence="2"/>
<dbReference type="PRINTS" id="PR00344">
    <property type="entry name" value="BCTRLSENSOR"/>
</dbReference>
<comment type="caution">
    <text evidence="10">The sequence shown here is derived from an EMBL/GenBank/DDBJ whole genome shotgun (WGS) entry which is preliminary data.</text>
</comment>
<dbReference type="SMART" id="SM00086">
    <property type="entry name" value="PAC"/>
    <property type="match status" value="1"/>
</dbReference>
<keyword evidence="3 4" id="KW-0597">Phosphoprotein</keyword>
<dbReference type="Pfam" id="PF00072">
    <property type="entry name" value="Response_reg"/>
    <property type="match status" value="1"/>
</dbReference>
<feature type="coiled-coil region" evidence="5">
    <location>
        <begin position="303"/>
        <end position="337"/>
    </location>
</feature>
<dbReference type="PROSITE" id="PS50110">
    <property type="entry name" value="RESPONSE_REGULATORY"/>
    <property type="match status" value="1"/>
</dbReference>
<evidence type="ECO:0000259" key="8">
    <source>
        <dbReference type="PROSITE" id="PS50112"/>
    </source>
</evidence>
<dbReference type="InterPro" id="IPR000014">
    <property type="entry name" value="PAS"/>
</dbReference>